<proteinExistence type="predicted"/>
<dbReference type="GO" id="GO:0005886">
    <property type="term" value="C:plasma membrane"/>
    <property type="evidence" value="ECO:0007669"/>
    <property type="project" value="InterPro"/>
</dbReference>
<feature type="transmembrane region" description="Helical" evidence="4">
    <location>
        <begin position="91"/>
        <end position="108"/>
    </location>
</feature>
<organism evidence="6 7">
    <name type="scientific">Acinetobacter guillouiae</name>
    <name type="common">Acinetobacter genomosp. 11</name>
    <dbReference type="NCBI Taxonomy" id="106649"/>
    <lineage>
        <taxon>Bacteria</taxon>
        <taxon>Pseudomonadati</taxon>
        <taxon>Pseudomonadota</taxon>
        <taxon>Gammaproteobacteria</taxon>
        <taxon>Moraxellales</taxon>
        <taxon>Moraxellaceae</taxon>
        <taxon>Acinetobacter</taxon>
    </lineage>
</organism>
<name>A0A8X8GE79_ACIGI</name>
<dbReference type="EMBL" id="JAHWXT010000004">
    <property type="protein sequence ID" value="MCF0265433.1"/>
    <property type="molecule type" value="Genomic_DNA"/>
</dbReference>
<evidence type="ECO:0000259" key="5">
    <source>
        <dbReference type="PROSITE" id="PS51352"/>
    </source>
</evidence>
<dbReference type="PANTHER" id="PTHR42852:SF18">
    <property type="entry name" value="CHROMOSOME UNDETERMINED SCAFFOLD_47, WHOLE GENOME SHOTGUN SEQUENCE"/>
    <property type="match status" value="1"/>
</dbReference>
<keyword evidence="2" id="KW-0201">Cytochrome c-type biogenesis</keyword>
<dbReference type="GO" id="GO:0015036">
    <property type="term" value="F:disulfide oxidoreductase activity"/>
    <property type="evidence" value="ECO:0007669"/>
    <property type="project" value="UniProtKB-ARBA"/>
</dbReference>
<dbReference type="GO" id="GO:0017004">
    <property type="term" value="P:cytochrome complex assembly"/>
    <property type="evidence" value="ECO:0007669"/>
    <property type="project" value="UniProtKB-KW"/>
</dbReference>
<dbReference type="GO" id="GO:0008961">
    <property type="term" value="F:phosphatidylglycerol-prolipoprotein diacylglyceryl transferase activity"/>
    <property type="evidence" value="ECO:0007669"/>
    <property type="project" value="InterPro"/>
</dbReference>
<keyword evidence="4" id="KW-0472">Membrane</keyword>
<keyword evidence="4" id="KW-0812">Transmembrane</keyword>
<dbReference type="Gene3D" id="3.40.30.10">
    <property type="entry name" value="Glutaredoxin"/>
    <property type="match status" value="1"/>
</dbReference>
<dbReference type="PROSITE" id="PS00194">
    <property type="entry name" value="THIOREDOXIN_1"/>
    <property type="match status" value="1"/>
</dbReference>
<dbReference type="InterPro" id="IPR001640">
    <property type="entry name" value="Lgt"/>
</dbReference>
<feature type="transmembrane region" description="Helical" evidence="4">
    <location>
        <begin position="12"/>
        <end position="32"/>
    </location>
</feature>
<dbReference type="InterPro" id="IPR036249">
    <property type="entry name" value="Thioredoxin-like_sf"/>
</dbReference>
<dbReference type="Pfam" id="PF01790">
    <property type="entry name" value="LGT"/>
    <property type="match status" value="1"/>
</dbReference>
<comment type="subcellular location">
    <subcellularLocation>
        <location evidence="1">Cell envelope</location>
    </subcellularLocation>
</comment>
<dbReference type="Pfam" id="PF08534">
    <property type="entry name" value="Redoxin"/>
    <property type="match status" value="1"/>
</dbReference>
<keyword evidence="3" id="KW-0676">Redox-active center</keyword>
<dbReference type="GO" id="GO:0042158">
    <property type="term" value="P:lipoprotein biosynthetic process"/>
    <property type="evidence" value="ECO:0007669"/>
    <property type="project" value="InterPro"/>
</dbReference>
<dbReference type="SUPFAM" id="SSF52833">
    <property type="entry name" value="Thioredoxin-like"/>
    <property type="match status" value="1"/>
</dbReference>
<dbReference type="InterPro" id="IPR017937">
    <property type="entry name" value="Thioredoxin_CS"/>
</dbReference>
<dbReference type="RefSeq" id="WP_234623619.1">
    <property type="nucleotide sequence ID" value="NZ_JAHWXT010000004.1"/>
</dbReference>
<gene>
    <name evidence="6" type="ORF">KW868_13335</name>
</gene>
<evidence type="ECO:0000256" key="2">
    <source>
        <dbReference type="ARBA" id="ARBA00022748"/>
    </source>
</evidence>
<dbReference type="AlphaFoldDB" id="A0A8X8GE79"/>
<feature type="transmembrane region" description="Helical" evidence="4">
    <location>
        <begin position="53"/>
        <end position="71"/>
    </location>
</feature>
<dbReference type="InterPro" id="IPR013740">
    <property type="entry name" value="Redoxin"/>
</dbReference>
<protein>
    <submittedName>
        <fullName evidence="6">TlpA family protein disulfide reductase</fullName>
    </submittedName>
</protein>
<sequence>MITAQAIHLGPIMLPWGLTILMLAILMSVVIGKFSFQYFAVSNLQWSVFKDSIWSAFLVGLLSARLGFVLLNLDVYLEHPIEILKIQDKGFHLYVGIVCAGLWIVWKNRSLKKSFIALCFAAFALFFISGQYFYQQVQLQYQQFPQVNLVNLQQEHVELTQFLGKPTVINLWASWCPPCRREMPVLNDAQQRYPNVQFVFINQNEDAKTVQTYLQQHKLNLHWVLLDFDGVTAQKMGMFGLPSTLFFNAQGKLIDTHMGELTHAALHQKVQRIVSE</sequence>
<evidence type="ECO:0000313" key="7">
    <source>
        <dbReference type="Proteomes" id="UP000887320"/>
    </source>
</evidence>
<accession>A0A8X8GE79</accession>
<keyword evidence="4" id="KW-1133">Transmembrane helix</keyword>
<evidence type="ECO:0000256" key="3">
    <source>
        <dbReference type="ARBA" id="ARBA00023284"/>
    </source>
</evidence>
<feature type="domain" description="Thioredoxin" evidence="5">
    <location>
        <begin position="138"/>
        <end position="275"/>
    </location>
</feature>
<dbReference type="PROSITE" id="PS51352">
    <property type="entry name" value="THIOREDOXIN_2"/>
    <property type="match status" value="1"/>
</dbReference>
<evidence type="ECO:0000256" key="4">
    <source>
        <dbReference type="SAM" id="Phobius"/>
    </source>
</evidence>
<feature type="transmembrane region" description="Helical" evidence="4">
    <location>
        <begin position="115"/>
        <end position="134"/>
    </location>
</feature>
<evidence type="ECO:0000256" key="1">
    <source>
        <dbReference type="ARBA" id="ARBA00004196"/>
    </source>
</evidence>
<dbReference type="PANTHER" id="PTHR42852">
    <property type="entry name" value="THIOL:DISULFIDE INTERCHANGE PROTEIN DSBE"/>
    <property type="match status" value="1"/>
</dbReference>
<evidence type="ECO:0000313" key="6">
    <source>
        <dbReference type="EMBL" id="MCF0265433.1"/>
    </source>
</evidence>
<comment type="caution">
    <text evidence="6">The sequence shown here is derived from an EMBL/GenBank/DDBJ whole genome shotgun (WGS) entry which is preliminary data.</text>
</comment>
<dbReference type="InterPro" id="IPR050553">
    <property type="entry name" value="Thioredoxin_ResA/DsbE_sf"/>
</dbReference>
<dbReference type="Proteomes" id="UP000887320">
    <property type="component" value="Unassembled WGS sequence"/>
</dbReference>
<dbReference type="GO" id="GO:0030313">
    <property type="term" value="C:cell envelope"/>
    <property type="evidence" value="ECO:0007669"/>
    <property type="project" value="UniProtKB-SubCell"/>
</dbReference>
<dbReference type="InterPro" id="IPR013766">
    <property type="entry name" value="Thioredoxin_domain"/>
</dbReference>
<dbReference type="CDD" id="cd02966">
    <property type="entry name" value="TlpA_like_family"/>
    <property type="match status" value="1"/>
</dbReference>
<reference evidence="6" key="1">
    <citation type="submission" date="2021-07" db="EMBL/GenBank/DDBJ databases">
        <authorList>
            <person name="Fernandez M."/>
            <person name="Pereira P."/>
            <person name="Torres Tejerizo G.A."/>
            <person name="Gonzalez P."/>
            <person name="Agostini E."/>
        </authorList>
    </citation>
    <scope>NUCLEOTIDE SEQUENCE</scope>
    <source>
        <strain evidence="6">SFC 500-1A</strain>
    </source>
</reference>